<evidence type="ECO:0000256" key="4">
    <source>
        <dbReference type="ARBA" id="ARBA00022643"/>
    </source>
</evidence>
<keyword evidence="4" id="KW-0288">FMN</keyword>
<dbReference type="PROSITE" id="PS01064">
    <property type="entry name" value="PYRIDOX_OXIDASE"/>
    <property type="match status" value="1"/>
</dbReference>
<dbReference type="AlphaFoldDB" id="A0A382AD27"/>
<dbReference type="GO" id="GO:0008615">
    <property type="term" value="P:pyridoxine biosynthetic process"/>
    <property type="evidence" value="ECO:0007669"/>
    <property type="project" value="UniProtKB-KW"/>
</dbReference>
<dbReference type="InterPro" id="IPR000659">
    <property type="entry name" value="Pyridox_Oxase"/>
</dbReference>
<dbReference type="SUPFAM" id="SSF50475">
    <property type="entry name" value="FMN-binding split barrel"/>
    <property type="match status" value="1"/>
</dbReference>
<protein>
    <recommendedName>
        <fullName evidence="11">Pyridoxamine 5'-phosphate oxidase putative domain-containing protein</fullName>
    </recommendedName>
</protein>
<keyword evidence="5" id="KW-0560">Oxidoreductase</keyword>
<dbReference type="GO" id="GO:0010181">
    <property type="term" value="F:FMN binding"/>
    <property type="evidence" value="ECO:0007669"/>
    <property type="project" value="InterPro"/>
</dbReference>
<keyword evidence="3" id="KW-0285">Flavoprotein</keyword>
<dbReference type="InterPro" id="IPR019740">
    <property type="entry name" value="Pyridox_Oxase_CS"/>
</dbReference>
<evidence type="ECO:0000256" key="3">
    <source>
        <dbReference type="ARBA" id="ARBA00022630"/>
    </source>
</evidence>
<evidence type="ECO:0000256" key="2">
    <source>
        <dbReference type="ARBA" id="ARBA00011738"/>
    </source>
</evidence>
<feature type="domain" description="Pyridoxamine 5'-phosphate oxidase N-terminal" evidence="8">
    <location>
        <begin position="50"/>
        <end position="168"/>
    </location>
</feature>
<proteinExistence type="inferred from homology"/>
<dbReference type="Pfam" id="PF10590">
    <property type="entry name" value="PNP_phzG_C"/>
    <property type="match status" value="1"/>
</dbReference>
<evidence type="ECO:0000313" key="10">
    <source>
        <dbReference type="EMBL" id="SVA98853.1"/>
    </source>
</evidence>
<dbReference type="EMBL" id="UINC01024696">
    <property type="protein sequence ID" value="SVA98853.1"/>
    <property type="molecule type" value="Genomic_DNA"/>
</dbReference>
<evidence type="ECO:0000259" key="8">
    <source>
        <dbReference type="Pfam" id="PF01243"/>
    </source>
</evidence>
<dbReference type="NCBIfam" id="NF004231">
    <property type="entry name" value="PRK05679.1"/>
    <property type="match status" value="1"/>
</dbReference>
<evidence type="ECO:0000256" key="7">
    <source>
        <dbReference type="ARBA" id="ARBA00060587"/>
    </source>
</evidence>
<comment type="cofactor">
    <cofactor evidence="1">
        <name>FMN</name>
        <dbReference type="ChEBI" id="CHEBI:58210"/>
    </cofactor>
</comment>
<keyword evidence="6" id="KW-0664">Pyridoxine biosynthesis</keyword>
<feature type="domain" description="Pyridoxine 5'-phosphate oxidase dimerisation C-terminal" evidence="9">
    <location>
        <begin position="181"/>
        <end position="223"/>
    </location>
</feature>
<evidence type="ECO:0000256" key="1">
    <source>
        <dbReference type="ARBA" id="ARBA00001917"/>
    </source>
</evidence>
<dbReference type="PIRSF" id="PIRSF000190">
    <property type="entry name" value="Pyd_amn-ph_oxd"/>
    <property type="match status" value="1"/>
</dbReference>
<comment type="subunit">
    <text evidence="2">Homodimer.</text>
</comment>
<organism evidence="10">
    <name type="scientific">marine metagenome</name>
    <dbReference type="NCBI Taxonomy" id="408172"/>
    <lineage>
        <taxon>unclassified sequences</taxon>
        <taxon>metagenomes</taxon>
        <taxon>ecological metagenomes</taxon>
    </lineage>
</organism>
<dbReference type="PANTHER" id="PTHR10851">
    <property type="entry name" value="PYRIDOXINE-5-PHOSPHATE OXIDASE"/>
    <property type="match status" value="1"/>
</dbReference>
<reference evidence="10" key="1">
    <citation type="submission" date="2018-05" db="EMBL/GenBank/DDBJ databases">
        <authorList>
            <person name="Lanie J.A."/>
            <person name="Ng W.-L."/>
            <person name="Kazmierczak K.M."/>
            <person name="Andrzejewski T.M."/>
            <person name="Davidsen T.M."/>
            <person name="Wayne K.J."/>
            <person name="Tettelin H."/>
            <person name="Glass J.I."/>
            <person name="Rusch D."/>
            <person name="Podicherti R."/>
            <person name="Tsui H.-C.T."/>
            <person name="Winkler M.E."/>
        </authorList>
    </citation>
    <scope>NUCLEOTIDE SEQUENCE</scope>
</reference>
<evidence type="ECO:0000259" key="9">
    <source>
        <dbReference type="Pfam" id="PF10590"/>
    </source>
</evidence>
<sequence length="223" mass="24998">MSIKSAIKSVVTLGQGLIQGVTQGLPEATAGPDPIELFGVWFEQAKESGILLPESASLATASRDGVPSSRMVLLKSFALDGFVFFTNYGSRKAKEMDENPKASLLLHWVVLQRQVRVEGSVERISAEVSAEYFHTRARGSQIGAWASRQSEELEGRPVLEMRAEELEQRFKGQGVPSPDFWGGYRLIPERIEFWQGRLDRLHDRLEYTKADGEGDWTARRLYP</sequence>
<dbReference type="HAMAP" id="MF_01629">
    <property type="entry name" value="PdxH"/>
    <property type="match status" value="1"/>
</dbReference>
<dbReference type="Pfam" id="PF01243">
    <property type="entry name" value="PNPOx_N"/>
    <property type="match status" value="1"/>
</dbReference>
<dbReference type="NCBIfam" id="TIGR00558">
    <property type="entry name" value="pdxH"/>
    <property type="match status" value="1"/>
</dbReference>
<gene>
    <name evidence="10" type="ORF">METZ01_LOCUS151707</name>
</gene>
<evidence type="ECO:0000256" key="6">
    <source>
        <dbReference type="ARBA" id="ARBA00023096"/>
    </source>
</evidence>
<dbReference type="Gene3D" id="2.30.110.10">
    <property type="entry name" value="Electron Transport, Fmn-binding Protein, Chain A"/>
    <property type="match status" value="1"/>
</dbReference>
<comment type="pathway">
    <text evidence="7">Cofactor metabolism.</text>
</comment>
<dbReference type="PANTHER" id="PTHR10851:SF0">
    <property type="entry name" value="PYRIDOXINE-5'-PHOSPHATE OXIDASE"/>
    <property type="match status" value="1"/>
</dbReference>
<evidence type="ECO:0000256" key="5">
    <source>
        <dbReference type="ARBA" id="ARBA00023002"/>
    </source>
</evidence>
<accession>A0A382AD27</accession>
<dbReference type="InterPro" id="IPR019576">
    <property type="entry name" value="Pyridoxamine_oxidase_dimer_C"/>
</dbReference>
<dbReference type="InterPro" id="IPR012349">
    <property type="entry name" value="Split_barrel_FMN-bd"/>
</dbReference>
<evidence type="ECO:0008006" key="11">
    <source>
        <dbReference type="Google" id="ProtNLM"/>
    </source>
</evidence>
<dbReference type="FunFam" id="2.30.110.10:FF:000020">
    <property type="entry name" value="PNPO isoform 11"/>
    <property type="match status" value="1"/>
</dbReference>
<name>A0A382AD27_9ZZZZ</name>
<dbReference type="InterPro" id="IPR011576">
    <property type="entry name" value="Pyridox_Oxase_N"/>
</dbReference>
<dbReference type="GO" id="GO:0004733">
    <property type="term" value="F:pyridoxamine phosphate oxidase activity"/>
    <property type="evidence" value="ECO:0007669"/>
    <property type="project" value="InterPro"/>
</dbReference>